<dbReference type="AlphaFoldDB" id="G0S5M8"/>
<dbReference type="InterPro" id="IPR036259">
    <property type="entry name" value="MFS_trans_sf"/>
</dbReference>
<dbReference type="KEGG" id="cthr:CTHT_0024830"/>
<gene>
    <name evidence="8" type="ORF">CTHT_0024830</name>
</gene>
<sequence>MERLRTLFTPSKPSPGEYQRLDEEEADIQEGECEEEVPFSWAEYFIFVLIGVAMLWSWNMFLAAAPYFYTRFQSNPWILANSQSSILTTSTIVNLISVLVLTNMQSGASYPFRIILSLLANAVIFALLAISTTTFLGVPAPMYLAFVLLMVALAAWAAGLMQNGAFAFAASFGRTEYTQGIMAGQGIAGILPPLTQMLSYLAFTAPSSADDQPTADDEPADPSTGSTAAFIYFLTAVLISAITLAAFIPLMRRQAQILQQRAFAASLSPEPITVTTPLSPKQGPTRRKHIGILTLLAKLHWLAGAIFLSFATSMFFPVFTGKILSVHDNSISLFSPGAFIPLGFFAWNLGDLSGRVVAALPFATWHRLLRCRHPAALFAVSVARTVFLPFYLLCNLHGKGAVVESDLFYLAVVQFPFGLTNGWLGASAMMAAAEWVDEEEREATGAFMGLCIVSGLAVGSVLSFTAAGI</sequence>
<feature type="transmembrane region" description="Helical" evidence="7">
    <location>
        <begin position="114"/>
        <end position="136"/>
    </location>
</feature>
<dbReference type="GO" id="GO:0005886">
    <property type="term" value="C:plasma membrane"/>
    <property type="evidence" value="ECO:0007669"/>
    <property type="project" value="TreeGrafter"/>
</dbReference>
<protein>
    <submittedName>
        <fullName evidence="8">Putative nucleoside transporter protein</fullName>
    </submittedName>
</protein>
<name>G0S5M8_CHATD</name>
<dbReference type="EMBL" id="GL988041">
    <property type="protein sequence ID" value="EGS20647.1"/>
    <property type="molecule type" value="Genomic_DNA"/>
</dbReference>
<proteinExistence type="inferred from homology"/>
<evidence type="ECO:0000256" key="6">
    <source>
        <dbReference type="ARBA" id="ARBA00023136"/>
    </source>
</evidence>
<evidence type="ECO:0000256" key="3">
    <source>
        <dbReference type="ARBA" id="ARBA00022448"/>
    </source>
</evidence>
<dbReference type="Proteomes" id="UP000008066">
    <property type="component" value="Unassembled WGS sequence"/>
</dbReference>
<dbReference type="PRINTS" id="PR01130">
    <property type="entry name" value="DERENTRNSPRT"/>
</dbReference>
<dbReference type="PIRSF" id="PIRSF016379">
    <property type="entry name" value="ENT"/>
    <property type="match status" value="1"/>
</dbReference>
<evidence type="ECO:0000313" key="8">
    <source>
        <dbReference type="EMBL" id="EGS20647.1"/>
    </source>
</evidence>
<dbReference type="RefSeq" id="XP_006692943.1">
    <property type="nucleotide sequence ID" value="XM_006692880.1"/>
</dbReference>
<dbReference type="OrthoDB" id="46396at2759"/>
<keyword evidence="5 7" id="KW-1133">Transmembrane helix</keyword>
<dbReference type="PANTHER" id="PTHR10332">
    <property type="entry name" value="EQUILIBRATIVE NUCLEOSIDE TRANSPORTER"/>
    <property type="match status" value="1"/>
</dbReference>
<keyword evidence="3" id="KW-0813">Transport</keyword>
<dbReference type="STRING" id="759272.G0S5M8"/>
<reference evidence="8 9" key="1">
    <citation type="journal article" date="2011" name="Cell">
        <title>Insight into structure and assembly of the nuclear pore complex by utilizing the genome of a eukaryotic thermophile.</title>
        <authorList>
            <person name="Amlacher S."/>
            <person name="Sarges P."/>
            <person name="Flemming D."/>
            <person name="van Noort V."/>
            <person name="Kunze R."/>
            <person name="Devos D.P."/>
            <person name="Arumugam M."/>
            <person name="Bork P."/>
            <person name="Hurt E."/>
        </authorList>
    </citation>
    <scope>NUCLEOTIDE SEQUENCE [LARGE SCALE GENOMIC DNA]</scope>
    <source>
        <strain evidence="9">DSM 1495 / CBS 144.50 / IMI 039719</strain>
    </source>
</reference>
<dbReference type="HOGENOM" id="CLU_021611_3_0_1"/>
<dbReference type="Pfam" id="PF01733">
    <property type="entry name" value="Nucleoside_tran"/>
    <property type="match status" value="1"/>
</dbReference>
<dbReference type="GO" id="GO:0000329">
    <property type="term" value="C:fungal-type vacuole membrane"/>
    <property type="evidence" value="ECO:0007669"/>
    <property type="project" value="TreeGrafter"/>
</dbReference>
<evidence type="ECO:0000256" key="2">
    <source>
        <dbReference type="ARBA" id="ARBA00007965"/>
    </source>
</evidence>
<comment type="similarity">
    <text evidence="2">Belongs to the SLC29A/ENT transporter (TC 2.A.57) family.</text>
</comment>
<feature type="transmembrane region" description="Helical" evidence="7">
    <location>
        <begin position="142"/>
        <end position="169"/>
    </location>
</feature>
<dbReference type="GO" id="GO:0015205">
    <property type="term" value="F:nucleobase transmembrane transporter activity"/>
    <property type="evidence" value="ECO:0007669"/>
    <property type="project" value="TreeGrafter"/>
</dbReference>
<feature type="transmembrane region" description="Helical" evidence="7">
    <location>
        <begin position="295"/>
        <end position="319"/>
    </location>
</feature>
<dbReference type="PANTHER" id="PTHR10332:SF88">
    <property type="entry name" value="EQUILIBRATIVE NUCLEOSIDE TRANSPORTER 1, ISOFORM A"/>
    <property type="match status" value="1"/>
</dbReference>
<feature type="transmembrane region" description="Helical" evidence="7">
    <location>
        <begin position="445"/>
        <end position="467"/>
    </location>
</feature>
<feature type="transmembrane region" description="Helical" evidence="7">
    <location>
        <begin position="181"/>
        <end position="203"/>
    </location>
</feature>
<feature type="transmembrane region" description="Helical" evidence="7">
    <location>
        <begin position="229"/>
        <end position="251"/>
    </location>
</feature>
<comment type="subcellular location">
    <subcellularLocation>
        <location evidence="1">Membrane</location>
        <topology evidence="1">Multi-pass membrane protein</topology>
    </subcellularLocation>
</comment>
<dbReference type="InterPro" id="IPR002259">
    <property type="entry name" value="Eqnu_transpt"/>
</dbReference>
<keyword evidence="4 7" id="KW-0812">Transmembrane</keyword>
<feature type="transmembrane region" description="Helical" evidence="7">
    <location>
        <begin position="44"/>
        <end position="65"/>
    </location>
</feature>
<feature type="transmembrane region" description="Helical" evidence="7">
    <location>
        <begin position="85"/>
        <end position="102"/>
    </location>
</feature>
<dbReference type="eggNOG" id="KOG1479">
    <property type="taxonomic scope" value="Eukaryota"/>
</dbReference>
<dbReference type="SUPFAM" id="SSF103473">
    <property type="entry name" value="MFS general substrate transporter"/>
    <property type="match status" value="1"/>
</dbReference>
<feature type="transmembrane region" description="Helical" evidence="7">
    <location>
        <begin position="339"/>
        <end position="363"/>
    </location>
</feature>
<evidence type="ECO:0000256" key="7">
    <source>
        <dbReference type="SAM" id="Phobius"/>
    </source>
</evidence>
<feature type="transmembrane region" description="Helical" evidence="7">
    <location>
        <begin position="408"/>
        <end position="433"/>
    </location>
</feature>
<accession>G0S5M8</accession>
<evidence type="ECO:0000256" key="4">
    <source>
        <dbReference type="ARBA" id="ARBA00022692"/>
    </source>
</evidence>
<evidence type="ECO:0000256" key="5">
    <source>
        <dbReference type="ARBA" id="ARBA00022989"/>
    </source>
</evidence>
<organism evidence="9">
    <name type="scientific">Chaetomium thermophilum (strain DSM 1495 / CBS 144.50 / IMI 039719)</name>
    <name type="common">Thermochaetoides thermophila</name>
    <dbReference type="NCBI Taxonomy" id="759272"/>
    <lineage>
        <taxon>Eukaryota</taxon>
        <taxon>Fungi</taxon>
        <taxon>Dikarya</taxon>
        <taxon>Ascomycota</taxon>
        <taxon>Pezizomycotina</taxon>
        <taxon>Sordariomycetes</taxon>
        <taxon>Sordariomycetidae</taxon>
        <taxon>Sordariales</taxon>
        <taxon>Chaetomiaceae</taxon>
        <taxon>Thermochaetoides</taxon>
    </lineage>
</organism>
<dbReference type="GO" id="GO:0034257">
    <property type="term" value="F:nicotinamide riboside transmembrane transporter activity"/>
    <property type="evidence" value="ECO:0007669"/>
    <property type="project" value="TreeGrafter"/>
</dbReference>
<evidence type="ECO:0000313" key="9">
    <source>
        <dbReference type="Proteomes" id="UP000008066"/>
    </source>
</evidence>
<keyword evidence="9" id="KW-1185">Reference proteome</keyword>
<keyword evidence="6 7" id="KW-0472">Membrane</keyword>
<feature type="transmembrane region" description="Helical" evidence="7">
    <location>
        <begin position="375"/>
        <end position="393"/>
    </location>
</feature>
<evidence type="ECO:0000256" key="1">
    <source>
        <dbReference type="ARBA" id="ARBA00004141"/>
    </source>
</evidence>
<dbReference type="OMA" id="GSPWTTK"/>
<dbReference type="GeneID" id="18256521"/>